<dbReference type="InterPro" id="IPR005467">
    <property type="entry name" value="His_kinase_dom"/>
</dbReference>
<name>A0A1H7W6D2_9HYPH</name>
<comment type="catalytic activity">
    <reaction evidence="1">
        <text>ATP + protein L-histidine = ADP + protein N-phospho-L-histidine.</text>
        <dbReference type="EC" id="2.7.13.3"/>
    </reaction>
</comment>
<evidence type="ECO:0000256" key="1">
    <source>
        <dbReference type="ARBA" id="ARBA00000085"/>
    </source>
</evidence>
<keyword evidence="5 8" id="KW-0418">Kinase</keyword>
<dbReference type="GO" id="GO:0000156">
    <property type="term" value="F:phosphorelay response regulator activity"/>
    <property type="evidence" value="ECO:0007669"/>
    <property type="project" value="TreeGrafter"/>
</dbReference>
<dbReference type="Pfam" id="PF02518">
    <property type="entry name" value="HATPase_c"/>
    <property type="match status" value="1"/>
</dbReference>
<dbReference type="CDD" id="cd00130">
    <property type="entry name" value="PAS"/>
    <property type="match status" value="1"/>
</dbReference>
<dbReference type="GO" id="GO:0007234">
    <property type="term" value="P:osmosensory signaling via phosphorelay pathway"/>
    <property type="evidence" value="ECO:0007669"/>
    <property type="project" value="TreeGrafter"/>
</dbReference>
<dbReference type="InterPro" id="IPR036097">
    <property type="entry name" value="HisK_dim/P_sf"/>
</dbReference>
<dbReference type="STRING" id="1036779.SAMN04515666_10833"/>
<dbReference type="InterPro" id="IPR003661">
    <property type="entry name" value="HisK_dim/P_dom"/>
</dbReference>
<dbReference type="EC" id="2.7.13.3" evidence="2"/>
<dbReference type="InterPro" id="IPR003594">
    <property type="entry name" value="HATPase_dom"/>
</dbReference>
<dbReference type="Proteomes" id="UP000199664">
    <property type="component" value="Unassembled WGS sequence"/>
</dbReference>
<dbReference type="SMART" id="SM00091">
    <property type="entry name" value="PAS"/>
    <property type="match status" value="1"/>
</dbReference>
<dbReference type="AlphaFoldDB" id="A0A1H7W6D2"/>
<sequence>MRSAPLSDPAVPSGDLDDLYENAPCGYVVLLADGSIAKVNATLCDWLGVPAHELVGGRFRDRLTMPGRILYETHLIPLLRMQGFVTEIAVDLMTATGKFPVFVSANERRDAEENLELTRLVVFQAEQRRTFEQSLVRSRDDAYQGLADERATSALREQFIAVLGHDLRNPLASIDAGLRMASKEPLSPKQTRLVGLMQASSLRMSGLIDNVLDFARGQLGGGLTLARDLSKPLEPTLRQVVAELQATHPDVEIVEEFSIHAAVDCDHSRIAQLLSNLLGNALTHGAIGKPIRVEAASVNEGLEISVANGGDPIPAAAMERLFQPFFRGDVRHSANGLGLGLHIASEIAKAHGGTLTVASSEAETRFTFRMPTQPDQVP</sequence>
<dbReference type="InterPro" id="IPR050351">
    <property type="entry name" value="BphY/WalK/GraS-like"/>
</dbReference>
<dbReference type="PRINTS" id="PR00344">
    <property type="entry name" value="BCTRLSENSOR"/>
</dbReference>
<evidence type="ECO:0000313" key="9">
    <source>
        <dbReference type="Proteomes" id="UP000199664"/>
    </source>
</evidence>
<evidence type="ECO:0000256" key="5">
    <source>
        <dbReference type="ARBA" id="ARBA00022777"/>
    </source>
</evidence>
<dbReference type="PROSITE" id="PS50109">
    <property type="entry name" value="HIS_KIN"/>
    <property type="match status" value="1"/>
</dbReference>
<keyword evidence="3" id="KW-0597">Phosphoprotein</keyword>
<dbReference type="SUPFAM" id="SSF55874">
    <property type="entry name" value="ATPase domain of HSP90 chaperone/DNA topoisomerase II/histidine kinase"/>
    <property type="match status" value="1"/>
</dbReference>
<dbReference type="InterPro" id="IPR004358">
    <property type="entry name" value="Sig_transdc_His_kin-like_C"/>
</dbReference>
<dbReference type="CDD" id="cd00075">
    <property type="entry name" value="HATPase"/>
    <property type="match status" value="1"/>
</dbReference>
<evidence type="ECO:0000256" key="4">
    <source>
        <dbReference type="ARBA" id="ARBA00022679"/>
    </source>
</evidence>
<dbReference type="InterPro" id="IPR035965">
    <property type="entry name" value="PAS-like_dom_sf"/>
</dbReference>
<dbReference type="Gene3D" id="3.30.450.20">
    <property type="entry name" value="PAS domain"/>
    <property type="match status" value="1"/>
</dbReference>
<keyword evidence="4" id="KW-0808">Transferase</keyword>
<feature type="domain" description="Histidine kinase" evidence="7">
    <location>
        <begin position="162"/>
        <end position="374"/>
    </location>
</feature>
<keyword evidence="6" id="KW-0472">Membrane</keyword>
<dbReference type="PANTHER" id="PTHR42878">
    <property type="entry name" value="TWO-COMPONENT HISTIDINE KINASE"/>
    <property type="match status" value="1"/>
</dbReference>
<dbReference type="InterPro" id="IPR036890">
    <property type="entry name" value="HATPase_C_sf"/>
</dbReference>
<dbReference type="GO" id="GO:0030295">
    <property type="term" value="F:protein kinase activator activity"/>
    <property type="evidence" value="ECO:0007669"/>
    <property type="project" value="TreeGrafter"/>
</dbReference>
<evidence type="ECO:0000256" key="2">
    <source>
        <dbReference type="ARBA" id="ARBA00012438"/>
    </source>
</evidence>
<dbReference type="SMART" id="SM00387">
    <property type="entry name" value="HATPase_c"/>
    <property type="match status" value="1"/>
</dbReference>
<dbReference type="GO" id="GO:0016020">
    <property type="term" value="C:membrane"/>
    <property type="evidence" value="ECO:0007669"/>
    <property type="project" value="UniProtKB-SubCell"/>
</dbReference>
<evidence type="ECO:0000256" key="6">
    <source>
        <dbReference type="ARBA" id="ARBA00023136"/>
    </source>
</evidence>
<dbReference type="Gene3D" id="3.30.565.10">
    <property type="entry name" value="Histidine kinase-like ATPase, C-terminal domain"/>
    <property type="match status" value="1"/>
</dbReference>
<keyword evidence="9" id="KW-1185">Reference proteome</keyword>
<organism evidence="8 9">
    <name type="scientific">Bosea lupini</name>
    <dbReference type="NCBI Taxonomy" id="1036779"/>
    <lineage>
        <taxon>Bacteria</taxon>
        <taxon>Pseudomonadati</taxon>
        <taxon>Pseudomonadota</taxon>
        <taxon>Alphaproteobacteria</taxon>
        <taxon>Hyphomicrobiales</taxon>
        <taxon>Boseaceae</taxon>
        <taxon>Bosea</taxon>
    </lineage>
</organism>
<dbReference type="PANTHER" id="PTHR42878:SF13">
    <property type="entry name" value="HISTIDINE KINASE"/>
    <property type="match status" value="1"/>
</dbReference>
<dbReference type="EMBL" id="FOAN01000008">
    <property type="protein sequence ID" value="SEM17030.1"/>
    <property type="molecule type" value="Genomic_DNA"/>
</dbReference>
<evidence type="ECO:0000259" key="7">
    <source>
        <dbReference type="PROSITE" id="PS50109"/>
    </source>
</evidence>
<evidence type="ECO:0000256" key="3">
    <source>
        <dbReference type="ARBA" id="ARBA00022553"/>
    </source>
</evidence>
<gene>
    <name evidence="8" type="ORF">SAMN04515666_10833</name>
</gene>
<accession>A0A1H7W6D2</accession>
<dbReference type="SMART" id="SM00388">
    <property type="entry name" value="HisKA"/>
    <property type="match status" value="1"/>
</dbReference>
<reference evidence="9" key="1">
    <citation type="submission" date="2016-10" db="EMBL/GenBank/DDBJ databases">
        <authorList>
            <person name="Varghese N."/>
            <person name="Submissions S."/>
        </authorList>
    </citation>
    <scope>NUCLEOTIDE SEQUENCE [LARGE SCALE GENOMIC DNA]</scope>
    <source>
        <strain evidence="9">LMG 26383,CCUG 61248,R- 45681</strain>
    </source>
</reference>
<dbReference type="SUPFAM" id="SSF55785">
    <property type="entry name" value="PYP-like sensor domain (PAS domain)"/>
    <property type="match status" value="1"/>
</dbReference>
<dbReference type="Gene3D" id="1.10.287.130">
    <property type="match status" value="1"/>
</dbReference>
<dbReference type="GO" id="GO:0000155">
    <property type="term" value="F:phosphorelay sensor kinase activity"/>
    <property type="evidence" value="ECO:0007669"/>
    <property type="project" value="InterPro"/>
</dbReference>
<dbReference type="SUPFAM" id="SSF47384">
    <property type="entry name" value="Homodimeric domain of signal transducing histidine kinase"/>
    <property type="match status" value="1"/>
</dbReference>
<evidence type="ECO:0000313" key="8">
    <source>
        <dbReference type="EMBL" id="SEM17030.1"/>
    </source>
</evidence>
<protein>
    <recommendedName>
        <fullName evidence="2">histidine kinase</fullName>
        <ecNumber evidence="2">2.7.13.3</ecNumber>
    </recommendedName>
</protein>
<dbReference type="Pfam" id="PF00512">
    <property type="entry name" value="HisKA"/>
    <property type="match status" value="1"/>
</dbReference>
<dbReference type="CDD" id="cd00082">
    <property type="entry name" value="HisKA"/>
    <property type="match status" value="1"/>
</dbReference>
<proteinExistence type="predicted"/>
<dbReference type="InterPro" id="IPR000014">
    <property type="entry name" value="PAS"/>
</dbReference>